<reference evidence="5" key="2">
    <citation type="submission" date="2020-11" db="EMBL/GenBank/DDBJ databases">
        <authorList>
            <person name="McCartney M.A."/>
            <person name="Auch B."/>
            <person name="Kono T."/>
            <person name="Mallez S."/>
            <person name="Becker A."/>
            <person name="Gohl D.M."/>
            <person name="Silverstein K.A.T."/>
            <person name="Koren S."/>
            <person name="Bechman K.B."/>
            <person name="Herman A."/>
            <person name="Abrahante J.E."/>
            <person name="Garbe J."/>
        </authorList>
    </citation>
    <scope>NUCLEOTIDE SEQUENCE</scope>
    <source>
        <strain evidence="5">Duluth1</strain>
        <tissue evidence="5">Whole animal</tissue>
    </source>
</reference>
<comment type="similarity">
    <text evidence="3">Belongs to the Orn/Lys/Arg decarboxylase class-II family.</text>
</comment>
<dbReference type="SUPFAM" id="SSF50621">
    <property type="entry name" value="Alanine racemase C-terminal domain-like"/>
    <property type="match status" value="1"/>
</dbReference>
<accession>A0A9D4QY08</accession>
<evidence type="ECO:0000259" key="4">
    <source>
        <dbReference type="Pfam" id="PF00278"/>
    </source>
</evidence>
<evidence type="ECO:0000256" key="2">
    <source>
        <dbReference type="ARBA" id="ARBA00023239"/>
    </source>
</evidence>
<comment type="caution">
    <text evidence="5">The sequence shown here is derived from an EMBL/GenBank/DDBJ whole genome shotgun (WGS) entry which is preliminary data.</text>
</comment>
<keyword evidence="6" id="KW-1185">Reference proteome</keyword>
<dbReference type="FunFam" id="2.40.37.10:FF:000005">
    <property type="entry name" value="Ornithine decarboxylase"/>
    <property type="match status" value="1"/>
</dbReference>
<dbReference type="PRINTS" id="PR01179">
    <property type="entry name" value="ODADCRBXLASE"/>
</dbReference>
<dbReference type="Pfam" id="PF00278">
    <property type="entry name" value="Orn_DAP_Arg_deC"/>
    <property type="match status" value="1"/>
</dbReference>
<dbReference type="AlphaFoldDB" id="A0A9D4QY08"/>
<sequence>MALDKYFPAEEGIDLIAEPGRYMVASAFTIAVNIISKRIETRHQHDNNGELINPVVMYFVSDGVYGSFNCLLYDHAAEVKIKPLKYVDVNDMTFESSVWGPTCDGIDCIATHLQLPMHEVDEWFYVENMGAYTIAAASTFNGMQNPRRIYYCDEGIWLNVYPKTVYNCAQSGTPDLRQGHSLQNTCEKVC</sequence>
<keyword evidence="2" id="KW-0456">Lyase</keyword>
<dbReference type="InterPro" id="IPR000183">
    <property type="entry name" value="Orn/DAP/Arg_de-COase"/>
</dbReference>
<gene>
    <name evidence="5" type="ORF">DPMN_090085</name>
</gene>
<dbReference type="GO" id="GO:0005737">
    <property type="term" value="C:cytoplasm"/>
    <property type="evidence" value="ECO:0007669"/>
    <property type="project" value="TreeGrafter"/>
</dbReference>
<evidence type="ECO:0000256" key="3">
    <source>
        <dbReference type="RuleBase" id="RU003737"/>
    </source>
</evidence>
<organism evidence="5 6">
    <name type="scientific">Dreissena polymorpha</name>
    <name type="common">Zebra mussel</name>
    <name type="synonym">Mytilus polymorpha</name>
    <dbReference type="NCBI Taxonomy" id="45954"/>
    <lineage>
        <taxon>Eukaryota</taxon>
        <taxon>Metazoa</taxon>
        <taxon>Spiralia</taxon>
        <taxon>Lophotrochozoa</taxon>
        <taxon>Mollusca</taxon>
        <taxon>Bivalvia</taxon>
        <taxon>Autobranchia</taxon>
        <taxon>Heteroconchia</taxon>
        <taxon>Euheterodonta</taxon>
        <taxon>Imparidentia</taxon>
        <taxon>Neoheterodontei</taxon>
        <taxon>Myida</taxon>
        <taxon>Dreissenoidea</taxon>
        <taxon>Dreissenidae</taxon>
        <taxon>Dreissena</taxon>
    </lineage>
</organism>
<dbReference type="Gene3D" id="2.40.37.10">
    <property type="entry name" value="Lyase, Ornithine Decarboxylase, Chain A, domain 1"/>
    <property type="match status" value="1"/>
</dbReference>
<dbReference type="InterPro" id="IPR002433">
    <property type="entry name" value="Orn_de-COase"/>
</dbReference>
<dbReference type="PANTHER" id="PTHR11482">
    <property type="entry name" value="ARGININE/DIAMINOPIMELATE/ORNITHINE DECARBOXYLASE"/>
    <property type="match status" value="1"/>
</dbReference>
<proteinExistence type="inferred from homology"/>
<evidence type="ECO:0000313" key="5">
    <source>
        <dbReference type="EMBL" id="KAH3847754.1"/>
    </source>
</evidence>
<dbReference type="EMBL" id="JAIWYP010000003">
    <property type="protein sequence ID" value="KAH3847754.1"/>
    <property type="molecule type" value="Genomic_DNA"/>
</dbReference>
<dbReference type="InterPro" id="IPR009006">
    <property type="entry name" value="Ala_racemase/Decarboxylase_C"/>
</dbReference>
<name>A0A9D4QY08_DREPO</name>
<dbReference type="PRINTS" id="PR01182">
    <property type="entry name" value="ORNDCRBXLASE"/>
</dbReference>
<reference evidence="5" key="1">
    <citation type="journal article" date="2019" name="bioRxiv">
        <title>The Genome of the Zebra Mussel, Dreissena polymorpha: A Resource for Invasive Species Research.</title>
        <authorList>
            <person name="McCartney M.A."/>
            <person name="Auch B."/>
            <person name="Kono T."/>
            <person name="Mallez S."/>
            <person name="Zhang Y."/>
            <person name="Obille A."/>
            <person name="Becker A."/>
            <person name="Abrahante J.E."/>
            <person name="Garbe J."/>
            <person name="Badalamenti J.P."/>
            <person name="Herman A."/>
            <person name="Mangelson H."/>
            <person name="Liachko I."/>
            <person name="Sullivan S."/>
            <person name="Sone E.D."/>
            <person name="Koren S."/>
            <person name="Silverstein K.A.T."/>
            <person name="Beckman K.B."/>
            <person name="Gohl D.M."/>
        </authorList>
    </citation>
    <scope>NUCLEOTIDE SEQUENCE</scope>
    <source>
        <strain evidence="5">Duluth1</strain>
        <tissue evidence="5">Whole animal</tissue>
    </source>
</reference>
<feature type="domain" description="Orn/DAP/Arg decarboxylase 2 C-terminal" evidence="4">
    <location>
        <begin position="23"/>
        <end position="130"/>
    </location>
</feature>
<protein>
    <recommendedName>
        <fullName evidence="4">Orn/DAP/Arg decarboxylase 2 C-terminal domain-containing protein</fullName>
    </recommendedName>
</protein>
<keyword evidence="1" id="KW-0663">Pyridoxal phosphate</keyword>
<evidence type="ECO:0000256" key="1">
    <source>
        <dbReference type="ARBA" id="ARBA00022898"/>
    </source>
</evidence>
<dbReference type="GO" id="GO:0004586">
    <property type="term" value="F:ornithine decarboxylase activity"/>
    <property type="evidence" value="ECO:0007669"/>
    <property type="project" value="TreeGrafter"/>
</dbReference>
<dbReference type="Proteomes" id="UP000828390">
    <property type="component" value="Unassembled WGS sequence"/>
</dbReference>
<evidence type="ECO:0000313" key="6">
    <source>
        <dbReference type="Proteomes" id="UP000828390"/>
    </source>
</evidence>
<dbReference type="InterPro" id="IPR022643">
    <property type="entry name" value="De-COase2_C"/>
</dbReference>
<dbReference type="GO" id="GO:0033387">
    <property type="term" value="P:putrescine biosynthetic process from arginine, via ornithine"/>
    <property type="evidence" value="ECO:0007669"/>
    <property type="project" value="TreeGrafter"/>
</dbReference>
<dbReference type="PANTHER" id="PTHR11482:SF6">
    <property type="entry name" value="ORNITHINE DECARBOXYLASE 1-RELATED"/>
    <property type="match status" value="1"/>
</dbReference>